<proteinExistence type="predicted"/>
<evidence type="ECO:0000313" key="3">
    <source>
        <dbReference type="Proteomes" id="UP001595526"/>
    </source>
</evidence>
<dbReference type="Proteomes" id="UP001595526">
    <property type="component" value="Unassembled WGS sequence"/>
</dbReference>
<accession>A0ABV7JSS5</accession>
<comment type="caution">
    <text evidence="2">The sequence shown here is derived from an EMBL/GenBank/DDBJ whole genome shotgun (WGS) entry which is preliminary data.</text>
</comment>
<evidence type="ECO:0000313" key="2">
    <source>
        <dbReference type="EMBL" id="MFC3200182.1"/>
    </source>
</evidence>
<protein>
    <submittedName>
        <fullName evidence="2">Transmembrane 220 family protein</fullName>
    </submittedName>
</protein>
<dbReference type="Pfam" id="PF15071">
    <property type="entry name" value="TMEM220"/>
    <property type="match status" value="1"/>
</dbReference>
<feature type="transmembrane region" description="Helical" evidence="1">
    <location>
        <begin position="50"/>
        <end position="68"/>
    </location>
</feature>
<feature type="transmembrane region" description="Helical" evidence="1">
    <location>
        <begin position="26"/>
        <end position="43"/>
    </location>
</feature>
<keyword evidence="1" id="KW-1133">Transmembrane helix</keyword>
<keyword evidence="1" id="KW-0472">Membrane</keyword>
<keyword evidence="3" id="KW-1185">Reference proteome</keyword>
<gene>
    <name evidence="2" type="ORF">ACFOET_21350</name>
</gene>
<dbReference type="InterPro" id="IPR029377">
    <property type="entry name" value="TMEM220"/>
</dbReference>
<feature type="transmembrane region" description="Helical" evidence="1">
    <location>
        <begin position="102"/>
        <end position="119"/>
    </location>
</feature>
<name>A0ABV7JSS5_9SPHI</name>
<keyword evidence="1 2" id="KW-0812">Transmembrane</keyword>
<dbReference type="EMBL" id="JBHRTA010000062">
    <property type="protein sequence ID" value="MFC3200182.1"/>
    <property type="molecule type" value="Genomic_DNA"/>
</dbReference>
<sequence>MKAFNIICCIVFVASAALQYNDEDPFLWMPLYLYGAWLCYLAAKGRYLWRAYALGIVIYSAFIVYFLVFKQGALDWFQHHPAKDLVKSMKAEKPWIEETREVLGLLILVAVLAINWIAAKRRNRRLSR</sequence>
<reference evidence="3" key="1">
    <citation type="journal article" date="2019" name="Int. J. Syst. Evol. Microbiol.">
        <title>The Global Catalogue of Microorganisms (GCM) 10K type strain sequencing project: providing services to taxonomists for standard genome sequencing and annotation.</title>
        <authorList>
            <consortium name="The Broad Institute Genomics Platform"/>
            <consortium name="The Broad Institute Genome Sequencing Center for Infectious Disease"/>
            <person name="Wu L."/>
            <person name="Ma J."/>
        </authorList>
    </citation>
    <scope>NUCLEOTIDE SEQUENCE [LARGE SCALE GENOMIC DNA]</scope>
    <source>
        <strain evidence="3">KCTC 52416</strain>
    </source>
</reference>
<organism evidence="2 3">
    <name type="scientific">Parapedobacter deserti</name>
    <dbReference type="NCBI Taxonomy" id="1912957"/>
    <lineage>
        <taxon>Bacteria</taxon>
        <taxon>Pseudomonadati</taxon>
        <taxon>Bacteroidota</taxon>
        <taxon>Sphingobacteriia</taxon>
        <taxon>Sphingobacteriales</taxon>
        <taxon>Sphingobacteriaceae</taxon>
        <taxon>Parapedobacter</taxon>
    </lineage>
</organism>
<dbReference type="RefSeq" id="WP_379026517.1">
    <property type="nucleotide sequence ID" value="NZ_JBHRTA010000062.1"/>
</dbReference>
<evidence type="ECO:0000256" key="1">
    <source>
        <dbReference type="SAM" id="Phobius"/>
    </source>
</evidence>